<reference evidence="1 2" key="1">
    <citation type="journal article" date="2012" name="Int. J. Syst. Evol. Microbiol.">
        <title>Characterization of Tetragenococcus strains from sugar thick juice reveals a novel species, Tetragenococcus osmophilus sp. nov., and divides Tetragenococcus halophilus into two subspecies, T. halophilus subsp. halophilus subsp. nov. and T. halophilus subsp. flandriensis subsp. nov.</title>
        <authorList>
            <person name="Juste A."/>
            <person name="Van Trappen S."/>
            <person name="Verreth C."/>
            <person name="Cleenwerck I."/>
            <person name="De Vos P."/>
            <person name="Lievens B."/>
            <person name="Willems K.A."/>
        </authorList>
    </citation>
    <scope>NUCLEOTIDE SEQUENCE [LARGE SCALE GENOMIC DNA]</scope>
    <source>
        <strain evidence="1 2">LMG 26042</strain>
    </source>
</reference>
<name>A0A3G5FK29_TETHA</name>
<gene>
    <name evidence="1" type="ORF">C7H83_09645</name>
</gene>
<protein>
    <submittedName>
        <fullName evidence="1">Uncharacterized protein</fullName>
    </submittedName>
</protein>
<dbReference type="AlphaFoldDB" id="A0A3G5FK29"/>
<accession>A0A3G5FK29</accession>
<dbReference type="Proteomes" id="UP000280475">
    <property type="component" value="Chromosome"/>
</dbReference>
<sequence length="102" mass="11438">MTSDFLSKKGGLVVYNSGVVHDEFFRNEAVSLYCISLSGVQKEKKQSGALISDKSSSVFHTQDLFIPISNIFASCYLILEKQKQDYATIVQKLFETLFESIS</sequence>
<dbReference type="EMBL" id="CP027768">
    <property type="protein sequence ID" value="AYW50707.1"/>
    <property type="molecule type" value="Genomic_DNA"/>
</dbReference>
<evidence type="ECO:0000313" key="1">
    <source>
        <dbReference type="EMBL" id="AYW50707.1"/>
    </source>
</evidence>
<proteinExistence type="predicted"/>
<organism evidence="1 2">
    <name type="scientific">Tetragenococcus halophilus</name>
    <name type="common">Pediococcus halophilus</name>
    <dbReference type="NCBI Taxonomy" id="51669"/>
    <lineage>
        <taxon>Bacteria</taxon>
        <taxon>Bacillati</taxon>
        <taxon>Bacillota</taxon>
        <taxon>Bacilli</taxon>
        <taxon>Lactobacillales</taxon>
        <taxon>Enterococcaceae</taxon>
        <taxon>Tetragenococcus</taxon>
    </lineage>
</organism>
<evidence type="ECO:0000313" key="2">
    <source>
        <dbReference type="Proteomes" id="UP000280475"/>
    </source>
</evidence>